<dbReference type="PANTHER" id="PTHR43364">
    <property type="entry name" value="NADH-SPECIFIC METHYLGLYOXAL REDUCTASE-RELATED"/>
    <property type="match status" value="1"/>
</dbReference>
<gene>
    <name evidence="5" type="ORF">DCS_00338</name>
</gene>
<dbReference type="GO" id="GO:0016491">
    <property type="term" value="F:oxidoreductase activity"/>
    <property type="evidence" value="ECO:0007669"/>
    <property type="project" value="UniProtKB-KW"/>
</dbReference>
<protein>
    <submittedName>
        <fullName evidence="5">Aldo/keto reductase</fullName>
    </submittedName>
</protein>
<dbReference type="PANTHER" id="PTHR43364:SF7">
    <property type="entry name" value="NADP-DEPENDENT OXIDOREDUCTASE DOMAIN-CONTAINING PROTEIN-RELATED"/>
    <property type="match status" value="1"/>
</dbReference>
<comment type="similarity">
    <text evidence="3">Belongs to the aldo/keto reductase family. Aldo/keto reductase 2 subfamily.</text>
</comment>
<evidence type="ECO:0000313" key="6">
    <source>
        <dbReference type="Proteomes" id="UP000076580"/>
    </source>
</evidence>
<comment type="caution">
    <text evidence="5">The sequence shown here is derived from an EMBL/GenBank/DDBJ whole genome shotgun (WGS) entry which is preliminary data.</text>
</comment>
<dbReference type="RefSeq" id="XP_040658560.1">
    <property type="nucleotide sequence ID" value="XM_040797677.1"/>
</dbReference>
<keyword evidence="1" id="KW-0521">NADP</keyword>
<evidence type="ECO:0000256" key="3">
    <source>
        <dbReference type="ARBA" id="ARBA00038157"/>
    </source>
</evidence>
<dbReference type="InParanoid" id="A0A151GQ66"/>
<dbReference type="Gene3D" id="3.20.20.100">
    <property type="entry name" value="NADP-dependent oxidoreductase domain"/>
    <property type="match status" value="1"/>
</dbReference>
<dbReference type="InterPro" id="IPR036812">
    <property type="entry name" value="NAD(P)_OxRdtase_dom_sf"/>
</dbReference>
<dbReference type="EMBL" id="LAYC01000001">
    <property type="protein sequence ID" value="KYK59208.1"/>
    <property type="molecule type" value="Genomic_DNA"/>
</dbReference>
<name>A0A151GQ66_DRECN</name>
<dbReference type="CDD" id="cd19146">
    <property type="entry name" value="AKR_AKR9A1-2"/>
    <property type="match status" value="1"/>
</dbReference>
<dbReference type="InterPro" id="IPR050523">
    <property type="entry name" value="AKR_Detox_Biosynth"/>
</dbReference>
<dbReference type="Pfam" id="PF00248">
    <property type="entry name" value="Aldo_ket_red"/>
    <property type="match status" value="1"/>
</dbReference>
<sequence length="381" mass="42520">MSRIALPLAPPAKSPLARYRLLSPSASVRVSPVCLGAMNFGDAWIDYLGQCDQATAEGILDFFYEQGGNFIDTANNYQFGESEKWLGQWMKKRGNRDQMVIATKFTTNFTAGPDQPSVMANYTGNGTKSLFTSVNASLEKLQTDYIDLLYVHWWDYSTSIAEMMQSLNQLVCSGKVLYLGISDTPAWVVSKANEYARNHGLRQFCVYQGRWSAASRDFERDIIPMCKSEGMGICPWGALGGGKFKTEQQRQSKEGRQTDYAETDIKASAALEAIARRKNTAITSIALAYVMHKTPYVFPIVGGRKIDHLRGNIEALTIRLSDEEIKEIEDAVPFDLGFPHNFLWIGGNVPESPQDIWLLNSAATYDYVKEPKPITPQESGE</sequence>
<dbReference type="InterPro" id="IPR020471">
    <property type="entry name" value="AKR"/>
</dbReference>
<dbReference type="STRING" id="98403.A0A151GQ66"/>
<organism evidence="5 6">
    <name type="scientific">Drechmeria coniospora</name>
    <name type="common">Nematophagous fungus</name>
    <name type="synonym">Meria coniospora</name>
    <dbReference type="NCBI Taxonomy" id="98403"/>
    <lineage>
        <taxon>Eukaryota</taxon>
        <taxon>Fungi</taxon>
        <taxon>Dikarya</taxon>
        <taxon>Ascomycota</taxon>
        <taxon>Pezizomycotina</taxon>
        <taxon>Sordariomycetes</taxon>
        <taxon>Hypocreomycetidae</taxon>
        <taxon>Hypocreales</taxon>
        <taxon>Ophiocordycipitaceae</taxon>
        <taxon>Drechmeria</taxon>
    </lineage>
</organism>
<feature type="domain" description="NADP-dependent oxidoreductase" evidence="4">
    <location>
        <begin position="33"/>
        <end position="331"/>
    </location>
</feature>
<evidence type="ECO:0000256" key="2">
    <source>
        <dbReference type="ARBA" id="ARBA00023002"/>
    </source>
</evidence>
<keyword evidence="2" id="KW-0560">Oxidoreductase</keyword>
<evidence type="ECO:0000256" key="1">
    <source>
        <dbReference type="ARBA" id="ARBA00022857"/>
    </source>
</evidence>
<dbReference type="InterPro" id="IPR023210">
    <property type="entry name" value="NADP_OxRdtase_dom"/>
</dbReference>
<evidence type="ECO:0000259" key="4">
    <source>
        <dbReference type="Pfam" id="PF00248"/>
    </source>
</evidence>
<dbReference type="FunCoup" id="A0A151GQ66">
    <property type="interactions" value="43"/>
</dbReference>
<dbReference type="AlphaFoldDB" id="A0A151GQ66"/>
<dbReference type="SUPFAM" id="SSF51430">
    <property type="entry name" value="NAD(P)-linked oxidoreductase"/>
    <property type="match status" value="1"/>
</dbReference>
<keyword evidence="6" id="KW-1185">Reference proteome</keyword>
<evidence type="ECO:0000313" key="5">
    <source>
        <dbReference type="EMBL" id="KYK59208.1"/>
    </source>
</evidence>
<dbReference type="Proteomes" id="UP000076580">
    <property type="component" value="Chromosome 01"/>
</dbReference>
<dbReference type="PRINTS" id="PR00069">
    <property type="entry name" value="ALDKETRDTASE"/>
</dbReference>
<reference evidence="5 6" key="1">
    <citation type="journal article" date="2016" name="Sci. Rep.">
        <title>Insights into Adaptations to a Near-Obligate Nematode Endoparasitic Lifestyle from the Finished Genome of Drechmeria coniospora.</title>
        <authorList>
            <person name="Zhang L."/>
            <person name="Zhou Z."/>
            <person name="Guo Q."/>
            <person name="Fokkens L."/>
            <person name="Miskei M."/>
            <person name="Pocsi I."/>
            <person name="Zhang W."/>
            <person name="Chen M."/>
            <person name="Wang L."/>
            <person name="Sun Y."/>
            <person name="Donzelli B.G."/>
            <person name="Gibson D.M."/>
            <person name="Nelson D.R."/>
            <person name="Luo J.G."/>
            <person name="Rep M."/>
            <person name="Liu H."/>
            <person name="Yang S."/>
            <person name="Wang J."/>
            <person name="Krasnoff S.B."/>
            <person name="Xu Y."/>
            <person name="Molnar I."/>
            <person name="Lin M."/>
        </authorList>
    </citation>
    <scope>NUCLEOTIDE SEQUENCE [LARGE SCALE GENOMIC DNA]</scope>
    <source>
        <strain evidence="5 6">ARSEF 6962</strain>
    </source>
</reference>
<proteinExistence type="inferred from homology"/>
<accession>A0A151GQ66</accession>
<dbReference type="GeneID" id="63712981"/>